<protein>
    <submittedName>
        <fullName evidence="11">Glycogen synthase kinase 3</fullName>
    </submittedName>
</protein>
<sequence>MSTKETIDQKKENETAAANTASSNTVDKSKQQQQPSSSTSKPRPNKFDKVLIKSNGVCYITEGIVGNGSFGVVTHAKVADTNENVAIKKVLQDQRYKNRELQIMKLLNHINIVQLKNSFYTTDNDEVYLNLVLEYVPDTVYRVTRHFSVQKQTLPLLYVKLYIYQLCRSINYIHQLGICHRDIKPQNLLLDSSAGILKLCDFGSAKILIKGETNVSYICSRHYRAPELIFGSTNYTTTIDIWSLGCVLAELLLGQPLFPGENGIDQLVEIIKVLGTPTKEQIHAMNPYYTSFKFPEIKPNPWSKVFRSRNHVPPEAIELLSNILRYDPTERLKPIEICAHPFFDELRDPNTKLLDGKPLPPLFNFTVQEQLTIGPKLAKVLIPQHALSSIELPSPLFPHLTPNQGQSTGAVSIPGGSNAGSNSTSNPTPSPPTTSSSSSSTPTSIIGTTTTTTTTTTTNTTN</sequence>
<dbReference type="OMA" id="MKTTMPM"/>
<evidence type="ECO:0000256" key="4">
    <source>
        <dbReference type="ARBA" id="ARBA00022741"/>
    </source>
</evidence>
<dbReference type="SUPFAM" id="SSF56112">
    <property type="entry name" value="Protein kinase-like (PK-like)"/>
    <property type="match status" value="1"/>
</dbReference>
<dbReference type="FunFam" id="1.10.510.10:FF:000082">
    <property type="entry name" value="Shaggy-related protein kinase kappa"/>
    <property type="match status" value="1"/>
</dbReference>
<dbReference type="InParanoid" id="A0A151Z9C7"/>
<dbReference type="Pfam" id="PF00069">
    <property type="entry name" value="Pkinase"/>
    <property type="match status" value="1"/>
</dbReference>
<evidence type="ECO:0000256" key="8">
    <source>
        <dbReference type="RuleBase" id="RU000304"/>
    </source>
</evidence>
<dbReference type="GO" id="GO:0005737">
    <property type="term" value="C:cytoplasm"/>
    <property type="evidence" value="ECO:0007669"/>
    <property type="project" value="TreeGrafter"/>
</dbReference>
<feature type="region of interest" description="Disordered" evidence="9">
    <location>
        <begin position="1"/>
        <end position="47"/>
    </location>
</feature>
<dbReference type="PROSITE" id="PS50011">
    <property type="entry name" value="PROTEIN_KINASE_DOM"/>
    <property type="match status" value="1"/>
</dbReference>
<accession>A0A151Z9C7</accession>
<proteinExistence type="inferred from homology"/>
<dbReference type="OrthoDB" id="272141at2759"/>
<keyword evidence="12" id="KW-1185">Reference proteome</keyword>
<feature type="region of interest" description="Disordered" evidence="9">
    <location>
        <begin position="398"/>
        <end position="462"/>
    </location>
</feature>
<dbReference type="GO" id="GO:0005524">
    <property type="term" value="F:ATP binding"/>
    <property type="evidence" value="ECO:0007669"/>
    <property type="project" value="UniProtKB-UniRule"/>
</dbReference>
<feature type="compositionally biased region" description="Low complexity" evidence="9">
    <location>
        <begin position="15"/>
        <end position="42"/>
    </location>
</feature>
<evidence type="ECO:0000259" key="10">
    <source>
        <dbReference type="PROSITE" id="PS50011"/>
    </source>
</evidence>
<dbReference type="InterPro" id="IPR017441">
    <property type="entry name" value="Protein_kinase_ATP_BS"/>
</dbReference>
<dbReference type="PANTHER" id="PTHR24057">
    <property type="entry name" value="GLYCOGEN SYNTHASE KINASE-3 ALPHA"/>
    <property type="match status" value="1"/>
</dbReference>
<feature type="binding site" evidence="7">
    <location>
        <position position="89"/>
    </location>
    <ligand>
        <name>ATP</name>
        <dbReference type="ChEBI" id="CHEBI:30616"/>
    </ligand>
</feature>
<feature type="domain" description="Protein kinase" evidence="10">
    <location>
        <begin position="59"/>
        <end position="343"/>
    </location>
</feature>
<dbReference type="GO" id="GO:0007165">
    <property type="term" value="P:signal transduction"/>
    <property type="evidence" value="ECO:0007669"/>
    <property type="project" value="TreeGrafter"/>
</dbReference>
<dbReference type="FunFam" id="3.30.200.20:FF:000009">
    <property type="entry name" value="Glycogen synthase kinase-3 beta"/>
    <property type="match status" value="1"/>
</dbReference>
<dbReference type="CDD" id="cd14137">
    <property type="entry name" value="STKc_GSK3"/>
    <property type="match status" value="1"/>
</dbReference>
<evidence type="ECO:0000256" key="5">
    <source>
        <dbReference type="ARBA" id="ARBA00022777"/>
    </source>
</evidence>
<evidence type="ECO:0000256" key="7">
    <source>
        <dbReference type="PROSITE-ProRule" id="PRU10141"/>
    </source>
</evidence>
<reference evidence="11 12" key="1">
    <citation type="submission" date="2015-12" db="EMBL/GenBank/DDBJ databases">
        <title>Dictyostelia acquired genes for synthesis and detection of signals that induce cell-type specialization by lateral gene transfer from prokaryotes.</title>
        <authorList>
            <person name="Gloeckner G."/>
            <person name="Schaap P."/>
        </authorList>
    </citation>
    <scope>NUCLEOTIDE SEQUENCE [LARGE SCALE GENOMIC DNA]</scope>
    <source>
        <strain evidence="11 12">TK</strain>
    </source>
</reference>
<evidence type="ECO:0000256" key="6">
    <source>
        <dbReference type="ARBA" id="ARBA00022840"/>
    </source>
</evidence>
<evidence type="ECO:0000256" key="9">
    <source>
        <dbReference type="SAM" id="MobiDB-lite"/>
    </source>
</evidence>
<dbReference type="InterPro" id="IPR008271">
    <property type="entry name" value="Ser/Thr_kinase_AS"/>
</dbReference>
<dbReference type="STRING" id="361077.A0A151Z9C7"/>
<comment type="caution">
    <text evidence="11">The sequence shown here is derived from an EMBL/GenBank/DDBJ whole genome shotgun (WGS) entry which is preliminary data.</text>
</comment>
<dbReference type="Gene3D" id="3.30.200.20">
    <property type="entry name" value="Phosphorylase Kinase, domain 1"/>
    <property type="match status" value="1"/>
</dbReference>
<dbReference type="AlphaFoldDB" id="A0A151Z9C7"/>
<dbReference type="PROSITE" id="PS00108">
    <property type="entry name" value="PROTEIN_KINASE_ST"/>
    <property type="match status" value="1"/>
</dbReference>
<evidence type="ECO:0000256" key="3">
    <source>
        <dbReference type="ARBA" id="ARBA00022679"/>
    </source>
</evidence>
<feature type="compositionally biased region" description="Low complexity" evidence="9">
    <location>
        <begin position="420"/>
        <end position="462"/>
    </location>
</feature>
<keyword evidence="2 8" id="KW-0723">Serine/threonine-protein kinase</keyword>
<feature type="compositionally biased region" description="Basic and acidic residues" evidence="9">
    <location>
        <begin position="1"/>
        <end position="14"/>
    </location>
</feature>
<dbReference type="InterPro" id="IPR000719">
    <property type="entry name" value="Prot_kinase_dom"/>
</dbReference>
<keyword evidence="4 7" id="KW-0547">Nucleotide-binding</keyword>
<evidence type="ECO:0000256" key="1">
    <source>
        <dbReference type="ARBA" id="ARBA00005527"/>
    </source>
</evidence>
<name>A0A151Z9C7_TIELA</name>
<gene>
    <name evidence="11" type="ORF">DLAC_09170</name>
</gene>
<evidence type="ECO:0000313" key="11">
    <source>
        <dbReference type="EMBL" id="KYQ90545.1"/>
    </source>
</evidence>
<dbReference type="EMBL" id="LODT01000037">
    <property type="protein sequence ID" value="KYQ90545.1"/>
    <property type="molecule type" value="Genomic_DNA"/>
</dbReference>
<dbReference type="GO" id="GO:0005634">
    <property type="term" value="C:nucleus"/>
    <property type="evidence" value="ECO:0007669"/>
    <property type="project" value="TreeGrafter"/>
</dbReference>
<dbReference type="InterPro" id="IPR039192">
    <property type="entry name" value="STKc_GSK3"/>
</dbReference>
<dbReference type="GO" id="GO:0004674">
    <property type="term" value="F:protein serine/threonine kinase activity"/>
    <property type="evidence" value="ECO:0007669"/>
    <property type="project" value="UniProtKB-KW"/>
</dbReference>
<dbReference type="InterPro" id="IPR011009">
    <property type="entry name" value="Kinase-like_dom_sf"/>
</dbReference>
<organism evidence="11 12">
    <name type="scientific">Tieghemostelium lacteum</name>
    <name type="common">Slime mold</name>
    <name type="synonym">Dictyostelium lacteum</name>
    <dbReference type="NCBI Taxonomy" id="361077"/>
    <lineage>
        <taxon>Eukaryota</taxon>
        <taxon>Amoebozoa</taxon>
        <taxon>Evosea</taxon>
        <taxon>Eumycetozoa</taxon>
        <taxon>Dictyostelia</taxon>
        <taxon>Dictyosteliales</taxon>
        <taxon>Raperosteliaceae</taxon>
        <taxon>Tieghemostelium</taxon>
    </lineage>
</organism>
<dbReference type="GO" id="GO:0030154">
    <property type="term" value="P:cell differentiation"/>
    <property type="evidence" value="ECO:0007669"/>
    <property type="project" value="TreeGrafter"/>
</dbReference>
<dbReference type="Gene3D" id="1.10.510.10">
    <property type="entry name" value="Transferase(Phosphotransferase) domain 1"/>
    <property type="match status" value="1"/>
</dbReference>
<dbReference type="PANTHER" id="PTHR24057:SF0">
    <property type="entry name" value="PROTEIN KINASE SHAGGY-RELATED"/>
    <property type="match status" value="1"/>
</dbReference>
<dbReference type="SMART" id="SM00220">
    <property type="entry name" value="S_TKc"/>
    <property type="match status" value="1"/>
</dbReference>
<feature type="compositionally biased region" description="Polar residues" evidence="9">
    <location>
        <begin position="401"/>
        <end position="410"/>
    </location>
</feature>
<keyword evidence="3" id="KW-0808">Transferase</keyword>
<dbReference type="FunCoup" id="A0A151Z9C7">
    <property type="interactions" value="152"/>
</dbReference>
<dbReference type="Proteomes" id="UP000076078">
    <property type="component" value="Unassembled WGS sequence"/>
</dbReference>
<comment type="similarity">
    <text evidence="1">Belongs to the protein kinase superfamily. CMGC Ser/Thr protein kinase family. GSK-3 subfamily.</text>
</comment>
<keyword evidence="6 7" id="KW-0067">ATP-binding</keyword>
<evidence type="ECO:0000256" key="2">
    <source>
        <dbReference type="ARBA" id="ARBA00022527"/>
    </source>
</evidence>
<evidence type="ECO:0000313" key="12">
    <source>
        <dbReference type="Proteomes" id="UP000076078"/>
    </source>
</evidence>
<dbReference type="InterPro" id="IPR050591">
    <property type="entry name" value="GSK-3"/>
</dbReference>
<keyword evidence="5 11" id="KW-0418">Kinase</keyword>
<dbReference type="PROSITE" id="PS00107">
    <property type="entry name" value="PROTEIN_KINASE_ATP"/>
    <property type="match status" value="1"/>
</dbReference>